<reference evidence="7" key="1">
    <citation type="submission" date="2022-09" db="EMBL/GenBank/DDBJ databases">
        <title>Tahibacter sp. nov., isolated from a fresh water.</title>
        <authorList>
            <person name="Baek J.H."/>
            <person name="Lee J.K."/>
            <person name="Kim J.M."/>
            <person name="Jeon C.O."/>
        </authorList>
    </citation>
    <scope>NUCLEOTIDE SEQUENCE</scope>
    <source>
        <strain evidence="7">W38</strain>
    </source>
</reference>
<comment type="subcellular location">
    <subcellularLocation>
        <location evidence="1">Membrane</location>
        <topology evidence="1">Multi-pass membrane protein</topology>
    </subcellularLocation>
</comment>
<evidence type="ECO:0000313" key="7">
    <source>
        <dbReference type="EMBL" id="UXI69218.1"/>
    </source>
</evidence>
<gene>
    <name evidence="7" type="ORF">N4264_06105</name>
</gene>
<evidence type="ECO:0000259" key="6">
    <source>
        <dbReference type="Pfam" id="PF04138"/>
    </source>
</evidence>
<evidence type="ECO:0000256" key="5">
    <source>
        <dbReference type="SAM" id="Phobius"/>
    </source>
</evidence>
<accession>A0ABY6BGS2</accession>
<feature type="domain" description="GtrA/DPMS transmembrane" evidence="6">
    <location>
        <begin position="26"/>
        <end position="146"/>
    </location>
</feature>
<keyword evidence="4 5" id="KW-0472">Membrane</keyword>
<dbReference type="Pfam" id="PF04138">
    <property type="entry name" value="GtrA_DPMS_TM"/>
    <property type="match status" value="1"/>
</dbReference>
<dbReference type="Proteomes" id="UP001064632">
    <property type="component" value="Chromosome"/>
</dbReference>
<keyword evidence="2 5" id="KW-0812">Transmembrane</keyword>
<feature type="transmembrane region" description="Helical" evidence="5">
    <location>
        <begin position="86"/>
        <end position="112"/>
    </location>
</feature>
<name>A0ABY6BGS2_9GAMM</name>
<evidence type="ECO:0000256" key="1">
    <source>
        <dbReference type="ARBA" id="ARBA00004141"/>
    </source>
</evidence>
<dbReference type="InterPro" id="IPR007267">
    <property type="entry name" value="GtrA_DPMS_TM"/>
</dbReference>
<sequence>MAVSGEPANPSAVAPRDGDGRWQFLRFVAVSAVAAGLNFGSRILFDLFTTYIVAISLAFCVGLSSAFVLNRLFVFAGSTNPLHRQATYFVVVNLFGLVQTLAISLLLARWLLPQIGITVYVEEIAHAVGIGVPILTSFLGHKYLSFKVD</sequence>
<dbReference type="EMBL" id="CP104694">
    <property type="protein sequence ID" value="UXI69218.1"/>
    <property type="molecule type" value="Genomic_DNA"/>
</dbReference>
<dbReference type="RefSeq" id="WP_261696176.1">
    <property type="nucleotide sequence ID" value="NZ_CP104694.1"/>
</dbReference>
<evidence type="ECO:0000256" key="4">
    <source>
        <dbReference type="ARBA" id="ARBA00023136"/>
    </source>
</evidence>
<organism evidence="7 8">
    <name type="scientific">Tahibacter amnicola</name>
    <dbReference type="NCBI Taxonomy" id="2976241"/>
    <lineage>
        <taxon>Bacteria</taxon>
        <taxon>Pseudomonadati</taxon>
        <taxon>Pseudomonadota</taxon>
        <taxon>Gammaproteobacteria</taxon>
        <taxon>Lysobacterales</taxon>
        <taxon>Rhodanobacteraceae</taxon>
        <taxon>Tahibacter</taxon>
    </lineage>
</organism>
<evidence type="ECO:0000256" key="2">
    <source>
        <dbReference type="ARBA" id="ARBA00022692"/>
    </source>
</evidence>
<evidence type="ECO:0000256" key="3">
    <source>
        <dbReference type="ARBA" id="ARBA00022989"/>
    </source>
</evidence>
<protein>
    <submittedName>
        <fullName evidence="7">GtrA family protein</fullName>
    </submittedName>
</protein>
<feature type="transmembrane region" description="Helical" evidence="5">
    <location>
        <begin position="51"/>
        <end position="74"/>
    </location>
</feature>
<proteinExistence type="predicted"/>
<keyword evidence="3 5" id="KW-1133">Transmembrane helix</keyword>
<evidence type="ECO:0000313" key="8">
    <source>
        <dbReference type="Proteomes" id="UP001064632"/>
    </source>
</evidence>
<keyword evidence="8" id="KW-1185">Reference proteome</keyword>
<feature type="transmembrane region" description="Helical" evidence="5">
    <location>
        <begin position="124"/>
        <end position="144"/>
    </location>
</feature>